<keyword evidence="1" id="KW-0802">TPR repeat</keyword>
<keyword evidence="4" id="KW-1185">Reference proteome</keyword>
<comment type="caution">
    <text evidence="3">The sequence shown here is derived from an EMBL/GenBank/DDBJ whole genome shotgun (WGS) entry which is preliminary data.</text>
</comment>
<dbReference type="OrthoDB" id="433738at2759"/>
<evidence type="ECO:0000313" key="3">
    <source>
        <dbReference type="EMBL" id="RZF47527.1"/>
    </source>
</evidence>
<feature type="domain" description="BDBT FKBP like N-terminal" evidence="2">
    <location>
        <begin position="10"/>
        <end position="104"/>
    </location>
</feature>
<sequence length="279" mass="32281">MFKRPLNRSWQSRDKRIVKDILKSGEYQMERPKEGSVCTIKVQMMNETEETEKQSYFQSAIVCEEFDGKMVIGDADTEFDRAVEKVLQLMDKGEVSKITVKLDTIDCSACAYVTLIDFTVSQSTYAWSKEKKMEVALRYKERGVELFKAGRVLDAYLRFGKAVKLLITLGTDQDDVKPLYLTLCNNMAWCQLARSQLEHALTLCNKVLEKEPDNVKALMRRAEAFTWLKDTENAVNDLAKVTQLEPRNTVAHERLVTMKNRLALETVRYNNTIKKMFRF</sequence>
<reference evidence="3 4" key="1">
    <citation type="journal article" date="2017" name="Gigascience">
        <title>Genome sequence of the small brown planthopper, Laodelphax striatellus.</title>
        <authorList>
            <person name="Zhu J."/>
            <person name="Jiang F."/>
            <person name="Wang X."/>
            <person name="Yang P."/>
            <person name="Bao Y."/>
            <person name="Zhao W."/>
            <person name="Wang W."/>
            <person name="Lu H."/>
            <person name="Wang Q."/>
            <person name="Cui N."/>
            <person name="Li J."/>
            <person name="Chen X."/>
            <person name="Luo L."/>
            <person name="Yu J."/>
            <person name="Kang L."/>
            <person name="Cui F."/>
        </authorList>
    </citation>
    <scope>NUCLEOTIDE SEQUENCE [LARGE SCALE GENOMIC DNA]</scope>
    <source>
        <strain evidence="3">Lst14</strain>
    </source>
</reference>
<dbReference type="InterPro" id="IPR011990">
    <property type="entry name" value="TPR-like_helical_dom_sf"/>
</dbReference>
<dbReference type="PROSITE" id="PS50005">
    <property type="entry name" value="TPR"/>
    <property type="match status" value="1"/>
</dbReference>
<proteinExistence type="predicted"/>
<dbReference type="InterPro" id="IPR019734">
    <property type="entry name" value="TPR_rpt"/>
</dbReference>
<dbReference type="InterPro" id="IPR050754">
    <property type="entry name" value="FKBP4/5/8-like"/>
</dbReference>
<dbReference type="InParanoid" id="A0A482XP28"/>
<dbReference type="STRING" id="195883.A0A482XP28"/>
<dbReference type="SUPFAM" id="SSF48452">
    <property type="entry name" value="TPR-like"/>
    <property type="match status" value="1"/>
</dbReference>
<dbReference type="Gene3D" id="1.25.40.10">
    <property type="entry name" value="Tetratricopeptide repeat domain"/>
    <property type="match status" value="1"/>
</dbReference>
<evidence type="ECO:0000256" key="1">
    <source>
        <dbReference type="PROSITE-ProRule" id="PRU00339"/>
    </source>
</evidence>
<dbReference type="PANTHER" id="PTHR46512">
    <property type="entry name" value="PEPTIDYLPROLYL ISOMERASE"/>
    <property type="match status" value="1"/>
</dbReference>
<dbReference type="Proteomes" id="UP000291343">
    <property type="component" value="Unassembled WGS sequence"/>
</dbReference>
<feature type="repeat" description="TPR" evidence="1">
    <location>
        <begin position="215"/>
        <end position="248"/>
    </location>
</feature>
<dbReference type="EMBL" id="QKKF02004048">
    <property type="protein sequence ID" value="RZF47527.1"/>
    <property type="molecule type" value="Genomic_DNA"/>
</dbReference>
<gene>
    <name evidence="3" type="ORF">LSTR_LSTR009063</name>
</gene>
<protein>
    <recommendedName>
        <fullName evidence="2">BDBT FKBP like N-terminal domain-containing protein</fullName>
    </recommendedName>
</protein>
<dbReference type="Gene3D" id="2.40.30.320">
    <property type="match status" value="1"/>
</dbReference>
<evidence type="ECO:0000259" key="2">
    <source>
        <dbReference type="Pfam" id="PF18023"/>
    </source>
</evidence>
<name>A0A482XP28_LAOST</name>
<accession>A0A482XP28</accession>
<evidence type="ECO:0000313" key="4">
    <source>
        <dbReference type="Proteomes" id="UP000291343"/>
    </source>
</evidence>
<dbReference type="InterPro" id="IPR040478">
    <property type="entry name" value="FKBP_N_2"/>
</dbReference>
<dbReference type="PANTHER" id="PTHR46512:SF10">
    <property type="entry name" value="FK506-BINDING PROTEIN-LIKE"/>
    <property type="match status" value="1"/>
</dbReference>
<dbReference type="SMR" id="A0A482XP28"/>
<dbReference type="SMART" id="SM00028">
    <property type="entry name" value="TPR"/>
    <property type="match status" value="3"/>
</dbReference>
<dbReference type="Pfam" id="PF18023">
    <property type="entry name" value="FKBP_N_2"/>
    <property type="match status" value="1"/>
</dbReference>
<organism evidence="3 4">
    <name type="scientific">Laodelphax striatellus</name>
    <name type="common">Small brown planthopper</name>
    <name type="synonym">Delphax striatella</name>
    <dbReference type="NCBI Taxonomy" id="195883"/>
    <lineage>
        <taxon>Eukaryota</taxon>
        <taxon>Metazoa</taxon>
        <taxon>Ecdysozoa</taxon>
        <taxon>Arthropoda</taxon>
        <taxon>Hexapoda</taxon>
        <taxon>Insecta</taxon>
        <taxon>Pterygota</taxon>
        <taxon>Neoptera</taxon>
        <taxon>Paraneoptera</taxon>
        <taxon>Hemiptera</taxon>
        <taxon>Auchenorrhyncha</taxon>
        <taxon>Fulgoroidea</taxon>
        <taxon>Delphacidae</taxon>
        <taxon>Criomorphinae</taxon>
        <taxon>Laodelphax</taxon>
    </lineage>
</organism>
<dbReference type="AlphaFoldDB" id="A0A482XP28"/>